<organism evidence="2 3">
    <name type="scientific">Roridomyces roridus</name>
    <dbReference type="NCBI Taxonomy" id="1738132"/>
    <lineage>
        <taxon>Eukaryota</taxon>
        <taxon>Fungi</taxon>
        <taxon>Dikarya</taxon>
        <taxon>Basidiomycota</taxon>
        <taxon>Agaricomycotina</taxon>
        <taxon>Agaricomycetes</taxon>
        <taxon>Agaricomycetidae</taxon>
        <taxon>Agaricales</taxon>
        <taxon>Marasmiineae</taxon>
        <taxon>Mycenaceae</taxon>
        <taxon>Roridomyces</taxon>
    </lineage>
</organism>
<evidence type="ECO:0000313" key="3">
    <source>
        <dbReference type="Proteomes" id="UP001221142"/>
    </source>
</evidence>
<name>A0AAD7FW79_9AGAR</name>
<keyword evidence="1" id="KW-1133">Transmembrane helix</keyword>
<feature type="non-terminal residue" evidence="2">
    <location>
        <position position="1"/>
    </location>
</feature>
<gene>
    <name evidence="2" type="ORF">FB45DRAFT_725093</name>
</gene>
<feature type="transmembrane region" description="Helical" evidence="1">
    <location>
        <begin position="25"/>
        <end position="47"/>
    </location>
</feature>
<dbReference type="Proteomes" id="UP001221142">
    <property type="component" value="Unassembled WGS sequence"/>
</dbReference>
<protein>
    <submittedName>
        <fullName evidence="2">Uncharacterized protein</fullName>
    </submittedName>
</protein>
<keyword evidence="1" id="KW-0472">Membrane</keyword>
<evidence type="ECO:0000313" key="2">
    <source>
        <dbReference type="EMBL" id="KAJ7641014.1"/>
    </source>
</evidence>
<reference evidence="2" key="1">
    <citation type="submission" date="2023-03" db="EMBL/GenBank/DDBJ databases">
        <title>Massive genome expansion in bonnet fungi (Mycena s.s.) driven by repeated elements and novel gene families across ecological guilds.</title>
        <authorList>
            <consortium name="Lawrence Berkeley National Laboratory"/>
            <person name="Harder C.B."/>
            <person name="Miyauchi S."/>
            <person name="Viragh M."/>
            <person name="Kuo A."/>
            <person name="Thoen E."/>
            <person name="Andreopoulos B."/>
            <person name="Lu D."/>
            <person name="Skrede I."/>
            <person name="Drula E."/>
            <person name="Henrissat B."/>
            <person name="Morin E."/>
            <person name="Kohler A."/>
            <person name="Barry K."/>
            <person name="LaButti K."/>
            <person name="Morin E."/>
            <person name="Salamov A."/>
            <person name="Lipzen A."/>
            <person name="Mereny Z."/>
            <person name="Hegedus B."/>
            <person name="Baldrian P."/>
            <person name="Stursova M."/>
            <person name="Weitz H."/>
            <person name="Taylor A."/>
            <person name="Grigoriev I.V."/>
            <person name="Nagy L.G."/>
            <person name="Martin F."/>
            <person name="Kauserud H."/>
        </authorList>
    </citation>
    <scope>NUCLEOTIDE SEQUENCE</scope>
    <source>
        <strain evidence="2">9284</strain>
    </source>
</reference>
<dbReference type="EMBL" id="JARKIF010000004">
    <property type="protein sequence ID" value="KAJ7641014.1"/>
    <property type="molecule type" value="Genomic_DNA"/>
</dbReference>
<dbReference type="PANTHER" id="PTHR35043">
    <property type="entry name" value="TRANSCRIPTION FACTOR DOMAIN-CONTAINING PROTEIN"/>
    <property type="match status" value="1"/>
</dbReference>
<dbReference type="PANTHER" id="PTHR35043:SF7">
    <property type="entry name" value="TRANSCRIPTION FACTOR DOMAIN-CONTAINING PROTEIN"/>
    <property type="match status" value="1"/>
</dbReference>
<feature type="transmembrane region" description="Helical" evidence="1">
    <location>
        <begin position="68"/>
        <end position="87"/>
    </location>
</feature>
<comment type="caution">
    <text evidence="2">The sequence shown here is derived from an EMBL/GenBank/DDBJ whole genome shotgun (WGS) entry which is preliminary data.</text>
</comment>
<dbReference type="AlphaFoldDB" id="A0AAD7FW79"/>
<sequence>LAGSIFGTVHCAAWNAHFVTAAEMFMWKVCSIIIVATPPIWFLYPSYFSTAARFLEYTARSRIRNYRIMMLAVSYVLARCVLVALAFTELRSLPPSRYTDVNSAAYI</sequence>
<keyword evidence="1" id="KW-0812">Transmembrane</keyword>
<keyword evidence="3" id="KW-1185">Reference proteome</keyword>
<proteinExistence type="predicted"/>
<feature type="non-terminal residue" evidence="2">
    <location>
        <position position="107"/>
    </location>
</feature>
<evidence type="ECO:0000256" key="1">
    <source>
        <dbReference type="SAM" id="Phobius"/>
    </source>
</evidence>
<accession>A0AAD7FW79</accession>